<dbReference type="Pfam" id="PF08818">
    <property type="entry name" value="DUF1801"/>
    <property type="match status" value="1"/>
</dbReference>
<evidence type="ECO:0000259" key="1">
    <source>
        <dbReference type="Pfam" id="PF08818"/>
    </source>
</evidence>
<dbReference type="RefSeq" id="WP_039837934.1">
    <property type="nucleotide sequence ID" value="NZ_CP068595.1"/>
</dbReference>
<reference evidence="2 3" key="1">
    <citation type="submission" date="2021-01" db="EMBL/GenBank/DDBJ databases">
        <title>Whole genome sequence of Paenibacillus sonchi LMG 24727 for comparative genomics.</title>
        <authorList>
            <person name="Lee G."/>
            <person name="Kim M.-J."/>
            <person name="Lim K."/>
            <person name="Shin J.-H."/>
        </authorList>
    </citation>
    <scope>NUCLEOTIDE SEQUENCE [LARGE SCALE GENOMIC DNA]</scope>
    <source>
        <strain evidence="2 3">LMG 24727</strain>
    </source>
</reference>
<dbReference type="Proteomes" id="UP000595841">
    <property type="component" value="Chromosome"/>
</dbReference>
<organism evidence="2 3">
    <name type="scientific">Paenibacillus sonchi</name>
    <dbReference type="NCBI Taxonomy" id="373687"/>
    <lineage>
        <taxon>Bacteria</taxon>
        <taxon>Bacillati</taxon>
        <taxon>Bacillota</taxon>
        <taxon>Bacilli</taxon>
        <taxon>Bacillales</taxon>
        <taxon>Paenibacillaceae</taxon>
        <taxon>Paenibacillus</taxon>
        <taxon>Paenibacillus sonchi group</taxon>
    </lineage>
</organism>
<evidence type="ECO:0000313" key="2">
    <source>
        <dbReference type="EMBL" id="QQZ59136.1"/>
    </source>
</evidence>
<sequence>MEPVKITYESIDDYITQAPPEIREKLEAVRKVIHEAAPEAKEKISYQMPTFFLHGNLVHFAAFKKHIGLYPAPSGIEAFQEELAQYKGAKGSVQFPLDKPLPLDLISRIVKFRAAENREKAAAKAKK</sequence>
<dbReference type="AlphaFoldDB" id="A0A974P912"/>
<dbReference type="Gene3D" id="3.90.1150.200">
    <property type="match status" value="1"/>
</dbReference>
<protein>
    <submittedName>
        <fullName evidence="2">DUF1801 domain-containing protein</fullName>
    </submittedName>
</protein>
<feature type="domain" description="YdhG-like" evidence="1">
    <location>
        <begin position="23"/>
        <end position="113"/>
    </location>
</feature>
<proteinExistence type="predicted"/>
<dbReference type="InterPro" id="IPR014922">
    <property type="entry name" value="YdhG-like"/>
</dbReference>
<evidence type="ECO:0000313" key="3">
    <source>
        <dbReference type="Proteomes" id="UP000595841"/>
    </source>
</evidence>
<keyword evidence="3" id="KW-1185">Reference proteome</keyword>
<dbReference type="KEGG" id="pson:JI735_20835"/>
<dbReference type="SUPFAM" id="SSF159888">
    <property type="entry name" value="YdhG-like"/>
    <property type="match status" value="1"/>
</dbReference>
<accession>A0A974P912</accession>
<name>A0A974P912_9BACL</name>
<gene>
    <name evidence="2" type="ORF">JI735_20835</name>
</gene>
<dbReference type="EMBL" id="CP068595">
    <property type="protein sequence ID" value="QQZ59136.1"/>
    <property type="molecule type" value="Genomic_DNA"/>
</dbReference>